<evidence type="ECO:0000313" key="1">
    <source>
        <dbReference type="EMBL" id="GLC83560.1"/>
    </source>
</evidence>
<dbReference type="EMBL" id="BRZC01000002">
    <property type="protein sequence ID" value="GLC83560.1"/>
    <property type="molecule type" value="Genomic_DNA"/>
</dbReference>
<reference evidence="1" key="1">
    <citation type="submission" date="2022-08" db="EMBL/GenBank/DDBJ databases">
        <title>Draft genome sequence of Microbacterium arabinogalactanolyticum JCM 9171.</title>
        <authorList>
            <person name="Fujita K."/>
            <person name="Ishiwata A."/>
            <person name="Fushinobu S."/>
        </authorList>
    </citation>
    <scope>NUCLEOTIDE SEQUENCE</scope>
    <source>
        <strain evidence="1">JCM 9171</strain>
    </source>
</reference>
<gene>
    <name evidence="1" type="ORF">MIAR_01480</name>
</gene>
<evidence type="ECO:0008006" key="3">
    <source>
        <dbReference type="Google" id="ProtNLM"/>
    </source>
</evidence>
<dbReference type="Proteomes" id="UP001165068">
    <property type="component" value="Unassembled WGS sequence"/>
</dbReference>
<name>A0ABQ5NCZ2_9MICO</name>
<protein>
    <recommendedName>
        <fullName evidence="3">Lipoprotein</fullName>
    </recommendedName>
</protein>
<proteinExistence type="predicted"/>
<organism evidence="1 2">
    <name type="scientific">Microbacterium arabinogalactanolyticum</name>
    <dbReference type="NCBI Taxonomy" id="69365"/>
    <lineage>
        <taxon>Bacteria</taxon>
        <taxon>Bacillati</taxon>
        <taxon>Actinomycetota</taxon>
        <taxon>Actinomycetes</taxon>
        <taxon>Micrococcales</taxon>
        <taxon>Microbacteriaceae</taxon>
        <taxon>Microbacterium</taxon>
    </lineage>
</organism>
<comment type="caution">
    <text evidence="1">The sequence shown here is derived from an EMBL/GenBank/DDBJ whole genome shotgun (WGS) entry which is preliminary data.</text>
</comment>
<keyword evidence="2" id="KW-1185">Reference proteome</keyword>
<evidence type="ECO:0000313" key="2">
    <source>
        <dbReference type="Proteomes" id="UP001165068"/>
    </source>
</evidence>
<sequence length="199" mass="20981">MTVGLTGCFGWSVSKAGPTGPTEGAAGNSSLSDAGAEHIQRTGSANFDWSSGRLLLQDIGLTGSSDFANAVSAKDHAHPIAVTIHAPKATIRVPSDRIFPYVAAGSDEIGELWLTVRAEDDEQFVRFVRDYASVAGIEGDGLNAWVTGYAADPRSTCGALGYNTPVGTATGLDVWLEMSCTWDLEPRRFVSVHVAPPEL</sequence>
<accession>A0ABQ5NCZ2</accession>